<dbReference type="RefSeq" id="WP_048921090.1">
    <property type="nucleotide sequence ID" value="NZ_CP010777.1"/>
</dbReference>
<dbReference type="InterPro" id="IPR052520">
    <property type="entry name" value="ATL_DNA_repair"/>
</dbReference>
<gene>
    <name evidence="3" type="ORF">TH63_11660</name>
</gene>
<protein>
    <submittedName>
        <fullName evidence="3">Cysteine methyltransferase</fullName>
    </submittedName>
</protein>
<proteinExistence type="predicted"/>
<dbReference type="AlphaFoldDB" id="A0A0H4VQD5"/>
<organism evidence="3 4">
    <name type="scientific">Rufibacter radiotolerans</name>
    <dbReference type="NCBI Taxonomy" id="1379910"/>
    <lineage>
        <taxon>Bacteria</taxon>
        <taxon>Pseudomonadati</taxon>
        <taxon>Bacteroidota</taxon>
        <taxon>Cytophagia</taxon>
        <taxon>Cytophagales</taxon>
        <taxon>Hymenobacteraceae</taxon>
        <taxon>Rufibacter</taxon>
    </lineage>
</organism>
<dbReference type="CDD" id="cd06445">
    <property type="entry name" value="ATase"/>
    <property type="match status" value="1"/>
</dbReference>
<reference evidence="3 4" key="1">
    <citation type="submission" date="2015-01" db="EMBL/GenBank/DDBJ databases">
        <title>Rufibacter sp./DG31D/ whole genome sequencing.</title>
        <authorList>
            <person name="Kim M.K."/>
            <person name="Srinivasan S."/>
            <person name="Lee J.-J."/>
        </authorList>
    </citation>
    <scope>NUCLEOTIDE SEQUENCE [LARGE SCALE GENOMIC DNA]</scope>
    <source>
        <strain evidence="3 4">DG31D</strain>
    </source>
</reference>
<dbReference type="Proteomes" id="UP000036458">
    <property type="component" value="Chromosome"/>
</dbReference>
<evidence type="ECO:0000313" key="3">
    <source>
        <dbReference type="EMBL" id="AKQ46137.1"/>
    </source>
</evidence>
<dbReference type="InterPro" id="IPR014048">
    <property type="entry name" value="MethylDNA_cys_MeTrfase_DNA-bd"/>
</dbReference>
<dbReference type="GO" id="GO:0008168">
    <property type="term" value="F:methyltransferase activity"/>
    <property type="evidence" value="ECO:0007669"/>
    <property type="project" value="UniProtKB-KW"/>
</dbReference>
<dbReference type="Gene3D" id="1.10.10.10">
    <property type="entry name" value="Winged helix-like DNA-binding domain superfamily/Winged helix DNA-binding domain"/>
    <property type="match status" value="1"/>
</dbReference>
<dbReference type="InterPro" id="IPR036217">
    <property type="entry name" value="MethylDNA_cys_MeTrfase_DNAb"/>
</dbReference>
<dbReference type="GO" id="GO:0006281">
    <property type="term" value="P:DNA repair"/>
    <property type="evidence" value="ECO:0007669"/>
    <property type="project" value="InterPro"/>
</dbReference>
<evidence type="ECO:0000259" key="2">
    <source>
        <dbReference type="Pfam" id="PF01035"/>
    </source>
</evidence>
<accession>A0A0H4VQD5</accession>
<dbReference type="InterPro" id="IPR036388">
    <property type="entry name" value="WH-like_DNA-bd_sf"/>
</dbReference>
<dbReference type="KEGG" id="ruf:TH63_11660"/>
<evidence type="ECO:0000313" key="4">
    <source>
        <dbReference type="Proteomes" id="UP000036458"/>
    </source>
</evidence>
<dbReference type="Pfam" id="PF01035">
    <property type="entry name" value="DNA_binding_1"/>
    <property type="match status" value="1"/>
</dbReference>
<dbReference type="PATRIC" id="fig|1379910.4.peg.2522"/>
<name>A0A0H4VQD5_9BACT</name>
<sequence length="116" mass="12996">MPKTDSPDKKTNFFQDVYEVVKLIPPGRVTSYGAIASYLGAKGSARMVGWALIASHSQHGIPAYRVVNRNGLLTGKQHFESYDAMQAHLEKEGITVKDDKVVDFENRFWDPAKELL</sequence>
<keyword evidence="4" id="KW-1185">Reference proteome</keyword>
<dbReference type="PANTHER" id="PTHR42942:SF1">
    <property type="entry name" value="ALKYLTRANSFERASE-LIKE PROTEIN 1"/>
    <property type="match status" value="1"/>
</dbReference>
<dbReference type="OrthoDB" id="9132167at2"/>
<feature type="domain" description="Methylated-DNA-[protein]-cysteine S-methyltransferase DNA binding" evidence="2">
    <location>
        <begin position="12"/>
        <end position="94"/>
    </location>
</feature>
<keyword evidence="3" id="KW-0808">Transferase</keyword>
<dbReference type="GO" id="GO:0032259">
    <property type="term" value="P:methylation"/>
    <property type="evidence" value="ECO:0007669"/>
    <property type="project" value="UniProtKB-KW"/>
</dbReference>
<evidence type="ECO:0000256" key="1">
    <source>
        <dbReference type="ARBA" id="ARBA00022763"/>
    </source>
</evidence>
<dbReference type="SUPFAM" id="SSF46767">
    <property type="entry name" value="Methylated DNA-protein cysteine methyltransferase, C-terminal domain"/>
    <property type="match status" value="1"/>
</dbReference>
<dbReference type="EMBL" id="CP010777">
    <property type="protein sequence ID" value="AKQ46137.1"/>
    <property type="molecule type" value="Genomic_DNA"/>
</dbReference>
<keyword evidence="1" id="KW-0227">DNA damage</keyword>
<keyword evidence="3" id="KW-0489">Methyltransferase</keyword>
<dbReference type="PANTHER" id="PTHR42942">
    <property type="entry name" value="6-O-METHYLGUANINE DNA METHYLTRANSFERASE"/>
    <property type="match status" value="1"/>
</dbReference>